<dbReference type="EC" id="2.7.7.7" evidence="1"/>
<proteinExistence type="predicted"/>
<dbReference type="InterPro" id="IPR006054">
    <property type="entry name" value="DnaQ"/>
</dbReference>
<dbReference type="InterPro" id="IPR013520">
    <property type="entry name" value="Ribonucl_H"/>
</dbReference>
<evidence type="ECO:0000313" key="7">
    <source>
        <dbReference type="EMBL" id="MCS2609346.1"/>
    </source>
</evidence>
<dbReference type="NCBIfam" id="TIGR00573">
    <property type="entry name" value="dnaq"/>
    <property type="match status" value="1"/>
</dbReference>
<dbReference type="PANTHER" id="PTHR30231">
    <property type="entry name" value="DNA POLYMERASE III SUBUNIT EPSILON"/>
    <property type="match status" value="1"/>
</dbReference>
<keyword evidence="3" id="KW-0378">Hydrolase</keyword>
<sequence>MTNNGLPRRQRLVGAWLLISGVSLLGGTLFAAWLDSHLNLNGWQRLALWLASLSGGVTLLLLGLWLERRLFTPLRHLQGQLARWVANPATSTLEAPQGWLNALAPDLERIHGAWQHDQARITRARAEGARNAAKIRRELEALLQTLETPLLLCDRHRRQMLFNQSAERFFHGESGLGLGKCLEVLVPLGSTLRALDQLPTSGAPREFLIPGPKRWVRLIARRLPDSRGEMLFTFADATTAWSSEMGTRAELTALLPRLRHHAFRLGLTAEALDTLDASASATALRARFQRTLIDQSERLGKELHAAGALLETLQRQSERFSPQWSNDFWQTLDEYIDPAHRLITPIGEPGWFLGDAPSLIVLLSAIVATLNERMPHCLFEAEVQPAHGCILLDLRWPGAPLTESTLQTWKSERLAALPLAPTVADILRQHASDAWSLDDDDGCHARLRLALPPLEGAPPPRRNKPPRPEFHDFGIADLPPPSEQLARCPLASLEIVAFDTETTGLELRRNDRIVSIGACRIVNQRLLARDTFDRYVHPGRSIPPTSTAIHGITDADVADAPPLDRVVEEFHAYVGNAVLLAHNAAFDMLALSHAKTTFDTPVLDTLLLSRALDSALDGHDLDSLAQRYDLPSAPGSRHTALGDAQTTATLWLALLPRLEARGIATLEGALALQASALDREDASAH</sequence>
<dbReference type="SUPFAM" id="SSF53098">
    <property type="entry name" value="Ribonuclease H-like"/>
    <property type="match status" value="1"/>
</dbReference>
<evidence type="ECO:0000256" key="1">
    <source>
        <dbReference type="ARBA" id="ARBA00012417"/>
    </source>
</evidence>
<protein>
    <recommendedName>
        <fullName evidence="1">DNA-directed DNA polymerase</fullName>
        <ecNumber evidence="1">2.7.7.7</ecNumber>
    </recommendedName>
</protein>
<keyword evidence="8" id="KW-1185">Reference proteome</keyword>
<keyword evidence="5" id="KW-1133">Transmembrane helix</keyword>
<dbReference type="EMBL" id="JAJISC010000003">
    <property type="protein sequence ID" value="MCS2609346.1"/>
    <property type="molecule type" value="Genomic_DNA"/>
</dbReference>
<dbReference type="InterPro" id="IPR012337">
    <property type="entry name" value="RNaseH-like_sf"/>
</dbReference>
<keyword evidence="5" id="KW-0812">Transmembrane</keyword>
<dbReference type="SUPFAM" id="SSF55785">
    <property type="entry name" value="PYP-like sensor domain (PAS domain)"/>
    <property type="match status" value="1"/>
</dbReference>
<evidence type="ECO:0000313" key="8">
    <source>
        <dbReference type="Proteomes" id="UP001165542"/>
    </source>
</evidence>
<comment type="caution">
    <text evidence="7">The sequence shown here is derived from an EMBL/GenBank/DDBJ whole genome shotgun (WGS) entry which is preliminary data.</text>
</comment>
<keyword evidence="2" id="KW-0540">Nuclease</keyword>
<evidence type="ECO:0000256" key="5">
    <source>
        <dbReference type="SAM" id="Phobius"/>
    </source>
</evidence>
<evidence type="ECO:0000256" key="3">
    <source>
        <dbReference type="ARBA" id="ARBA00022839"/>
    </source>
</evidence>
<evidence type="ECO:0000259" key="6">
    <source>
        <dbReference type="SMART" id="SM00479"/>
    </source>
</evidence>
<reference evidence="7" key="1">
    <citation type="submission" date="2021-11" db="EMBL/GenBank/DDBJ databases">
        <title>Halomonas sp., isolated from a coastal aquaculture zone in Dongshan Bay.</title>
        <authorList>
            <person name="Lin W."/>
        </authorList>
    </citation>
    <scope>NUCLEOTIDE SEQUENCE</scope>
    <source>
        <strain evidence="7">Yzlin-01</strain>
    </source>
</reference>
<accession>A0ABT2ECP4</accession>
<dbReference type="CDD" id="cd06127">
    <property type="entry name" value="DEDDh"/>
    <property type="match status" value="1"/>
</dbReference>
<feature type="transmembrane region" description="Helical" evidence="5">
    <location>
        <begin position="46"/>
        <end position="66"/>
    </location>
</feature>
<dbReference type="InterPro" id="IPR036397">
    <property type="entry name" value="RNaseH_sf"/>
</dbReference>
<dbReference type="Proteomes" id="UP001165542">
    <property type="component" value="Unassembled WGS sequence"/>
</dbReference>
<dbReference type="RefSeq" id="WP_259035849.1">
    <property type="nucleotide sequence ID" value="NZ_JAJISC010000003.1"/>
</dbReference>
<dbReference type="InterPro" id="IPR035965">
    <property type="entry name" value="PAS-like_dom_sf"/>
</dbReference>
<keyword evidence="5" id="KW-0472">Membrane</keyword>
<gene>
    <name evidence="7" type="ORF">LLY24_08460</name>
</gene>
<dbReference type="SMART" id="SM00479">
    <property type="entry name" value="EXOIII"/>
    <property type="match status" value="1"/>
</dbReference>
<organism evidence="7 8">
    <name type="scientific">Halomonas dongshanensis</name>
    <dbReference type="NCBI Taxonomy" id="2890835"/>
    <lineage>
        <taxon>Bacteria</taxon>
        <taxon>Pseudomonadati</taxon>
        <taxon>Pseudomonadota</taxon>
        <taxon>Gammaproteobacteria</taxon>
        <taxon>Oceanospirillales</taxon>
        <taxon>Halomonadaceae</taxon>
        <taxon>Halomonas</taxon>
    </lineage>
</organism>
<dbReference type="PANTHER" id="PTHR30231:SF41">
    <property type="entry name" value="DNA POLYMERASE III SUBUNIT EPSILON"/>
    <property type="match status" value="1"/>
</dbReference>
<feature type="domain" description="Exonuclease" evidence="6">
    <location>
        <begin position="494"/>
        <end position="660"/>
    </location>
</feature>
<feature type="transmembrane region" description="Helical" evidence="5">
    <location>
        <begin position="12"/>
        <end position="34"/>
    </location>
</feature>
<evidence type="ECO:0000256" key="2">
    <source>
        <dbReference type="ARBA" id="ARBA00022722"/>
    </source>
</evidence>
<dbReference type="Gene3D" id="3.30.420.10">
    <property type="entry name" value="Ribonuclease H-like superfamily/Ribonuclease H"/>
    <property type="match status" value="1"/>
</dbReference>
<name>A0ABT2ECP4_9GAMM</name>
<dbReference type="Pfam" id="PF00929">
    <property type="entry name" value="RNase_T"/>
    <property type="match status" value="1"/>
</dbReference>
<keyword evidence="3" id="KW-0269">Exonuclease</keyword>
<evidence type="ECO:0000256" key="4">
    <source>
        <dbReference type="ARBA" id="ARBA00049244"/>
    </source>
</evidence>
<comment type="catalytic activity">
    <reaction evidence="4">
        <text>DNA(n) + a 2'-deoxyribonucleoside 5'-triphosphate = DNA(n+1) + diphosphate</text>
        <dbReference type="Rhea" id="RHEA:22508"/>
        <dbReference type="Rhea" id="RHEA-COMP:17339"/>
        <dbReference type="Rhea" id="RHEA-COMP:17340"/>
        <dbReference type="ChEBI" id="CHEBI:33019"/>
        <dbReference type="ChEBI" id="CHEBI:61560"/>
        <dbReference type="ChEBI" id="CHEBI:173112"/>
        <dbReference type="EC" id="2.7.7.7"/>
    </reaction>
</comment>